<dbReference type="Pfam" id="PF25583">
    <property type="entry name" value="WCX"/>
    <property type="match status" value="1"/>
</dbReference>
<dbReference type="InterPro" id="IPR051534">
    <property type="entry name" value="CBASS_pafABC_assoc_protein"/>
</dbReference>
<dbReference type="PROSITE" id="PS52050">
    <property type="entry name" value="WYL"/>
    <property type="match status" value="1"/>
</dbReference>
<dbReference type="InterPro" id="IPR057727">
    <property type="entry name" value="WCX_dom"/>
</dbReference>
<dbReference type="Pfam" id="PF13280">
    <property type="entry name" value="WYL"/>
    <property type="match status" value="1"/>
</dbReference>
<dbReference type="AlphaFoldDB" id="A0A2T3MWS6"/>
<evidence type="ECO:0000313" key="3">
    <source>
        <dbReference type="EMBL" id="PSW04392.1"/>
    </source>
</evidence>
<evidence type="ECO:0000259" key="2">
    <source>
        <dbReference type="Pfam" id="PF25583"/>
    </source>
</evidence>
<dbReference type="InterPro" id="IPR026881">
    <property type="entry name" value="WYL_dom"/>
</dbReference>
<dbReference type="EMBL" id="PYMC01000009">
    <property type="protein sequence ID" value="PSW04392.1"/>
    <property type="molecule type" value="Genomic_DNA"/>
</dbReference>
<accession>A0A2T3MWS6</accession>
<keyword evidence="4" id="KW-1185">Reference proteome</keyword>
<name>A0A2T3MWS6_9GAMM</name>
<feature type="domain" description="WYL" evidence="1">
    <location>
        <begin position="152"/>
        <end position="219"/>
    </location>
</feature>
<sequence length="330" mass="38175">MSDTRTQRHMAILRYIPQQPRYTTTIELKKRLLTDGFEVSMRMLQRDIEALCCQYAINCDDSVRPHRWFRLRGVSYASLEMTPSTALAINMLREHSHHLLPSQVHDNLQGFFAQATHKLETTPENPLYNWPSRIASLPSGFQLGQASINEQVMQTVEQALIHQKTLVIDYRPRPPRYSKQYQINPLGLVARGHVYYLVATLRDSGEYRHFVLHRVLSAELTSQQSSSPDDFDLSAYLEKGSMSFPKKEVITLELKVAYIEGYHLLETPLSPEQEVTYPDSHHFIIRAEVNYTEELKWWLMSISDISQVLGPIDLRNELADSLKKAAQQYQ</sequence>
<dbReference type="OrthoDB" id="8595817at2"/>
<evidence type="ECO:0000259" key="1">
    <source>
        <dbReference type="Pfam" id="PF13280"/>
    </source>
</evidence>
<gene>
    <name evidence="3" type="ORF">C9I89_13795</name>
</gene>
<dbReference type="PANTHER" id="PTHR34580:SF1">
    <property type="entry name" value="PROTEIN PAFC"/>
    <property type="match status" value="1"/>
</dbReference>
<proteinExistence type="predicted"/>
<reference evidence="3 4" key="1">
    <citation type="submission" date="2018-03" db="EMBL/GenBank/DDBJ databases">
        <title>Whole genome sequencing of Histamine producing bacteria.</title>
        <authorList>
            <person name="Butler K."/>
        </authorList>
    </citation>
    <scope>NUCLEOTIDE SEQUENCE [LARGE SCALE GENOMIC DNA]</scope>
    <source>
        <strain evidence="3 4">DSM 16190</strain>
    </source>
</reference>
<protein>
    <submittedName>
        <fullName evidence="3">WYL domain-containing protein</fullName>
    </submittedName>
</protein>
<feature type="domain" description="WCX" evidence="2">
    <location>
        <begin position="250"/>
        <end position="326"/>
    </location>
</feature>
<evidence type="ECO:0000313" key="4">
    <source>
        <dbReference type="Proteomes" id="UP000240904"/>
    </source>
</evidence>
<dbReference type="PANTHER" id="PTHR34580">
    <property type="match status" value="1"/>
</dbReference>
<dbReference type="RefSeq" id="WP_107283921.1">
    <property type="nucleotide sequence ID" value="NZ_PYMC01000009.1"/>
</dbReference>
<organism evidence="3 4">
    <name type="scientific">Photobacterium lipolyticum</name>
    <dbReference type="NCBI Taxonomy" id="266810"/>
    <lineage>
        <taxon>Bacteria</taxon>
        <taxon>Pseudomonadati</taxon>
        <taxon>Pseudomonadota</taxon>
        <taxon>Gammaproteobacteria</taxon>
        <taxon>Vibrionales</taxon>
        <taxon>Vibrionaceae</taxon>
        <taxon>Photobacterium</taxon>
    </lineage>
</organism>
<comment type="caution">
    <text evidence="3">The sequence shown here is derived from an EMBL/GenBank/DDBJ whole genome shotgun (WGS) entry which is preliminary data.</text>
</comment>
<dbReference type="Proteomes" id="UP000240904">
    <property type="component" value="Unassembled WGS sequence"/>
</dbReference>